<comment type="catalytic activity">
    <reaction evidence="9 10">
        <text>L-threonyl-[protein] + FAD = FMN-L-threonyl-[protein] + AMP + H(+)</text>
        <dbReference type="Rhea" id="RHEA:36847"/>
        <dbReference type="Rhea" id="RHEA-COMP:11060"/>
        <dbReference type="Rhea" id="RHEA-COMP:11061"/>
        <dbReference type="ChEBI" id="CHEBI:15378"/>
        <dbReference type="ChEBI" id="CHEBI:30013"/>
        <dbReference type="ChEBI" id="CHEBI:57692"/>
        <dbReference type="ChEBI" id="CHEBI:74257"/>
        <dbReference type="ChEBI" id="CHEBI:456215"/>
        <dbReference type="EC" id="2.7.1.180"/>
    </reaction>
</comment>
<dbReference type="InterPro" id="IPR024932">
    <property type="entry name" value="ApbE"/>
</dbReference>
<sequence>MTIQTHSLKLMGTKIDLQIDSDDPNFLIQKCVQQLHMYDQRFSANDEHSELMLVNHKAGLQPVKVHPQLYDLITLGKKHSLEKPSYLNIAIGPLVKNWHIGFQDAHLPSSESIQRSLKLTNPEWIVLNDLEHSVFLKEQGMQIDLGAIAKGYIADQIMDYLISQSVTSAMINLGGNVLVHGPNRQRPDQKWYIGIQNPTKKRGENVGILKITDQSVVTSGIYERNFHYKGKTYHHIFDPKTGYPVETDMASLTVVSKRSVDCEIWTTRLFGLPIAEVLRILNEMPMIEGIIVTKDNHILISESLKKHYNTLYSS</sequence>
<evidence type="ECO:0000256" key="7">
    <source>
        <dbReference type="ARBA" id="ARBA00022842"/>
    </source>
</evidence>
<feature type="binding site" evidence="11">
    <location>
        <position position="147"/>
    </location>
    <ligand>
        <name>Mg(2+)</name>
        <dbReference type="ChEBI" id="CHEBI:18420"/>
    </ligand>
</feature>
<evidence type="ECO:0000313" key="12">
    <source>
        <dbReference type="EMBL" id="SNV40564.1"/>
    </source>
</evidence>
<evidence type="ECO:0000256" key="11">
    <source>
        <dbReference type="PIRSR" id="PIRSR006268-2"/>
    </source>
</evidence>
<organism evidence="12 13">
    <name type="scientific">Streptococcus acidominimus</name>
    <dbReference type="NCBI Taxonomy" id="1326"/>
    <lineage>
        <taxon>Bacteria</taxon>
        <taxon>Bacillati</taxon>
        <taxon>Bacillota</taxon>
        <taxon>Bacilli</taxon>
        <taxon>Lactobacillales</taxon>
        <taxon>Streptococcaceae</taxon>
        <taxon>Streptococcus</taxon>
    </lineage>
</organism>
<dbReference type="PANTHER" id="PTHR30040">
    <property type="entry name" value="THIAMINE BIOSYNTHESIS LIPOPROTEIN APBE"/>
    <property type="match status" value="1"/>
</dbReference>
<keyword evidence="12" id="KW-0449">Lipoprotein</keyword>
<dbReference type="Proteomes" id="UP000215144">
    <property type="component" value="Chromosome 1"/>
</dbReference>
<dbReference type="GO" id="GO:0016740">
    <property type="term" value="F:transferase activity"/>
    <property type="evidence" value="ECO:0007669"/>
    <property type="project" value="UniProtKB-UniRule"/>
</dbReference>
<gene>
    <name evidence="12" type="primary">apbE_1</name>
    <name evidence="12" type="ORF">SAMEA4504048_01191</name>
</gene>
<dbReference type="SUPFAM" id="SSF143631">
    <property type="entry name" value="ApbE-like"/>
    <property type="match status" value="1"/>
</dbReference>
<proteinExistence type="inferred from homology"/>
<dbReference type="EMBL" id="LT906454">
    <property type="protein sequence ID" value="SNV40564.1"/>
    <property type="molecule type" value="Genomic_DNA"/>
</dbReference>
<name>A0A239X3M2_STRAI</name>
<dbReference type="InterPro" id="IPR003374">
    <property type="entry name" value="ApbE-like_sf"/>
</dbReference>
<dbReference type="KEGG" id="saco:SAME_01191"/>
<keyword evidence="7 10" id="KW-0460">Magnesium</keyword>
<dbReference type="Gene3D" id="3.10.520.10">
    <property type="entry name" value="ApbE-like domains"/>
    <property type="match status" value="1"/>
</dbReference>
<keyword evidence="6 10" id="KW-0274">FAD</keyword>
<dbReference type="EC" id="2.7.1.180" evidence="1 10"/>
<comment type="similarity">
    <text evidence="10">Belongs to the ApbE family.</text>
</comment>
<dbReference type="PANTHER" id="PTHR30040:SF2">
    <property type="entry name" value="FAD:PROTEIN FMN TRANSFERASE"/>
    <property type="match status" value="1"/>
</dbReference>
<evidence type="ECO:0000256" key="6">
    <source>
        <dbReference type="ARBA" id="ARBA00022827"/>
    </source>
</evidence>
<comment type="cofactor">
    <cofactor evidence="11">
        <name>Mg(2+)</name>
        <dbReference type="ChEBI" id="CHEBI:18420"/>
    </cofactor>
    <cofactor evidence="11">
        <name>Mn(2+)</name>
        <dbReference type="ChEBI" id="CHEBI:29035"/>
    </cofactor>
    <text evidence="11">Magnesium. Can also use manganese.</text>
</comment>
<keyword evidence="3 10" id="KW-0285">Flavoprotein</keyword>
<evidence type="ECO:0000256" key="1">
    <source>
        <dbReference type="ARBA" id="ARBA00011955"/>
    </source>
</evidence>
<evidence type="ECO:0000256" key="3">
    <source>
        <dbReference type="ARBA" id="ARBA00022630"/>
    </source>
</evidence>
<feature type="binding site" evidence="11">
    <location>
        <position position="267"/>
    </location>
    <ligand>
        <name>Mg(2+)</name>
        <dbReference type="ChEBI" id="CHEBI:18420"/>
    </ligand>
</feature>
<protein>
    <recommendedName>
        <fullName evidence="2 10">FAD:protein FMN transferase</fullName>
        <ecNumber evidence="1 10">2.7.1.180</ecNumber>
    </recommendedName>
    <alternativeName>
        <fullName evidence="8 10">Flavin transferase</fullName>
    </alternativeName>
</protein>
<evidence type="ECO:0000256" key="10">
    <source>
        <dbReference type="PIRNR" id="PIRNR006268"/>
    </source>
</evidence>
<reference evidence="12 13" key="1">
    <citation type="submission" date="2017-06" db="EMBL/GenBank/DDBJ databases">
        <authorList>
            <consortium name="Pathogen Informatics"/>
        </authorList>
    </citation>
    <scope>NUCLEOTIDE SEQUENCE [LARGE SCALE GENOMIC DNA]</scope>
    <source>
        <strain evidence="12 13">NCTC11291</strain>
    </source>
</reference>
<dbReference type="RefSeq" id="WP_095122666.1">
    <property type="nucleotide sequence ID" value="NZ_LT906454.1"/>
</dbReference>
<evidence type="ECO:0000313" key="13">
    <source>
        <dbReference type="Proteomes" id="UP000215144"/>
    </source>
</evidence>
<dbReference type="Pfam" id="PF02424">
    <property type="entry name" value="ApbE"/>
    <property type="match status" value="1"/>
</dbReference>
<dbReference type="OrthoDB" id="9778595at2"/>
<dbReference type="PIRSF" id="PIRSF006268">
    <property type="entry name" value="ApbE"/>
    <property type="match status" value="1"/>
</dbReference>
<dbReference type="GO" id="GO:0046872">
    <property type="term" value="F:metal ion binding"/>
    <property type="evidence" value="ECO:0007669"/>
    <property type="project" value="UniProtKB-UniRule"/>
</dbReference>
<evidence type="ECO:0000256" key="4">
    <source>
        <dbReference type="ARBA" id="ARBA00022679"/>
    </source>
</evidence>
<keyword evidence="5 10" id="KW-0479">Metal-binding</keyword>
<keyword evidence="4 10" id="KW-0808">Transferase</keyword>
<evidence type="ECO:0000256" key="2">
    <source>
        <dbReference type="ARBA" id="ARBA00016337"/>
    </source>
</evidence>
<evidence type="ECO:0000256" key="9">
    <source>
        <dbReference type="ARBA" id="ARBA00048540"/>
    </source>
</evidence>
<evidence type="ECO:0000256" key="5">
    <source>
        <dbReference type="ARBA" id="ARBA00022723"/>
    </source>
</evidence>
<evidence type="ECO:0000256" key="8">
    <source>
        <dbReference type="ARBA" id="ARBA00031306"/>
    </source>
</evidence>
<accession>A0A239X3M2</accession>
<dbReference type="AlphaFoldDB" id="A0A239X3M2"/>